<dbReference type="InterPro" id="IPR010856">
    <property type="entry name" value="Gig2-like"/>
</dbReference>
<dbReference type="SMART" id="SM00906">
    <property type="entry name" value="Fungal_trans"/>
    <property type="match status" value="1"/>
</dbReference>
<dbReference type="AlphaFoldDB" id="A0A3D8S6F1"/>
<dbReference type="InterPro" id="IPR027443">
    <property type="entry name" value="IPNS-like_sf"/>
</dbReference>
<reference evidence="4 5" key="1">
    <citation type="journal article" date="2018" name="IMA Fungus">
        <title>IMA Genome-F 9: Draft genome sequence of Annulohypoxylon stygium, Aspergillus mulundensis, Berkeleyomyces basicola (syn. Thielaviopsis basicola), Ceratocystis smalleyi, two Cercospora beticola strains, Coleophoma cylindrospora, Fusarium fracticaudum, Phialophora cf. hyalina, and Morchella septimelata.</title>
        <authorList>
            <person name="Wingfield B.D."/>
            <person name="Bills G.F."/>
            <person name="Dong Y."/>
            <person name="Huang W."/>
            <person name="Nel W.J."/>
            <person name="Swalarsk-Parry B.S."/>
            <person name="Vaghefi N."/>
            <person name="Wilken P.M."/>
            <person name="An Z."/>
            <person name="de Beer Z.W."/>
            <person name="De Vos L."/>
            <person name="Chen L."/>
            <person name="Duong T.A."/>
            <person name="Gao Y."/>
            <person name="Hammerbacher A."/>
            <person name="Kikkert J.R."/>
            <person name="Li Y."/>
            <person name="Li H."/>
            <person name="Li K."/>
            <person name="Li Q."/>
            <person name="Liu X."/>
            <person name="Ma X."/>
            <person name="Naidoo K."/>
            <person name="Pethybridge S.J."/>
            <person name="Sun J."/>
            <person name="Steenkamp E.T."/>
            <person name="van der Nest M.A."/>
            <person name="van Wyk S."/>
            <person name="Wingfield M.J."/>
            <person name="Xiong C."/>
            <person name="Yue Q."/>
            <person name="Zhang X."/>
        </authorList>
    </citation>
    <scope>NUCLEOTIDE SEQUENCE [LARGE SCALE GENOMIC DNA]</scope>
    <source>
        <strain evidence="4 5">BP6252</strain>
    </source>
</reference>
<sequence>MEGPRPLDSRFAALKKECIKPEDIPAVIASYDRLKVALKDENDRLAAESQAAVPEIAWSDIVANGGVIPESVAAQARHAGCILFRGLIPREKAEEWGAELAEYTKNHRTVGGRPLSNPCFWLLYWTRPQVQARSHPDILQAMKVSGKLWNIKDESLPIDLDSQVVYADRFRIRKAGDKEFTLKAHLDSGAIERWEDPLYRSNYKSILEGKWEEYDPWCMDNRPDAKVDLYSDKGKGCSAFRALQGWLSLSECGPGEGTLRLLPSVKLSTAYMMLRPFFLNETFDNSQPTFPGALPGGPQLHPTSKYHPHLEQERVLMSIPKVYPGDYIFWHPDLIHEVEDEHNGVQDSSVFYNASTPLCPYNVESMMKQRKAFREVVPPPDFYKDFGGPYEVEAEHEDHGARIENILTLEGKQALGLVPFDENEPGITDGQRKIRKMANDAMKESNIDMGRPYKSRKERPCDACRRRRACCIREPGYDSCSLCRARAMPCKFESKPTIKKNRATAIQSAGTFCSLQANSVPEATPNVGKMDQSKPSSWQERPEKEWIPQFVGSSGDQDPFVLRHCAFNELNYFKRSDWACLRVDSRDGSATQFTVVPDSHLDARPTHYPNFNLDEVVKADAPRLLRTYFEVVHSSLPLLDPAYFTKGSKPSSLMHATMYLLSSPFCKNPHVNDVYWPLLTFVQQALPIEARHPKLETVEAALLFLQRQAVYHRAPTTPGLWSDVGSLVGMSQNIGLHVDPTNWDIPAVDRNRRIRVWWMVYIQDKWAALGLGRPSYLSEENYNVRLPTFENMSSTTYEELSMPTNGIHQFIGMAKLSTILSDILSIFYSLRASERLKESSSQSIHELMAQFQFRLQSFHNEHLFGLSDIETLLDPTGTIFLAYHTVEISLYRAVLRSLESVTAEYLVVRSLARDVLKNVTLLLQKLTVGRLKSFWWSQMSNINFAMAGSFMTSMLLTSVDDDEVEYWTSQIKLYQELLETHSVYFATTKLAAARMSVINGGRFGGDDAVKTGISTFEAKRVFCEDFRIELI</sequence>
<evidence type="ECO:0000256" key="2">
    <source>
        <dbReference type="SAM" id="MobiDB-lite"/>
    </source>
</evidence>
<dbReference type="InterPro" id="IPR007219">
    <property type="entry name" value="XnlR_reg_dom"/>
</dbReference>
<name>A0A3D8S6F1_9HELO</name>
<organism evidence="4 5">
    <name type="scientific">Coleophoma cylindrospora</name>
    <dbReference type="NCBI Taxonomy" id="1849047"/>
    <lineage>
        <taxon>Eukaryota</taxon>
        <taxon>Fungi</taxon>
        <taxon>Dikarya</taxon>
        <taxon>Ascomycota</taxon>
        <taxon>Pezizomycotina</taxon>
        <taxon>Leotiomycetes</taxon>
        <taxon>Helotiales</taxon>
        <taxon>Dermateaceae</taxon>
        <taxon>Coleophoma</taxon>
    </lineage>
</organism>
<dbReference type="GO" id="GO:0008270">
    <property type="term" value="F:zinc ion binding"/>
    <property type="evidence" value="ECO:0007669"/>
    <property type="project" value="InterPro"/>
</dbReference>
<dbReference type="GO" id="GO:0003677">
    <property type="term" value="F:DNA binding"/>
    <property type="evidence" value="ECO:0007669"/>
    <property type="project" value="InterPro"/>
</dbReference>
<dbReference type="CDD" id="cd12148">
    <property type="entry name" value="fungal_TF_MHR"/>
    <property type="match status" value="1"/>
</dbReference>
<feature type="region of interest" description="Disordered" evidence="2">
    <location>
        <begin position="523"/>
        <end position="542"/>
    </location>
</feature>
<dbReference type="PROSITE" id="PS00463">
    <property type="entry name" value="ZN2_CY6_FUNGAL_1"/>
    <property type="match status" value="1"/>
</dbReference>
<dbReference type="GO" id="GO:0000981">
    <property type="term" value="F:DNA-binding transcription factor activity, RNA polymerase II-specific"/>
    <property type="evidence" value="ECO:0007669"/>
    <property type="project" value="InterPro"/>
</dbReference>
<accession>A0A3D8S6F1</accession>
<evidence type="ECO:0000256" key="1">
    <source>
        <dbReference type="ARBA" id="ARBA00023242"/>
    </source>
</evidence>
<keyword evidence="1" id="KW-0539">Nucleus</keyword>
<dbReference type="InterPro" id="IPR001138">
    <property type="entry name" value="Zn2Cys6_DnaBD"/>
</dbReference>
<dbReference type="STRING" id="1849047.A0A3D8S6F1"/>
<gene>
    <name evidence="4" type="ORF">BP6252_02991</name>
</gene>
<keyword evidence="5" id="KW-1185">Reference proteome</keyword>
<feature type="domain" description="Zn(2)-C6 fungal-type" evidence="3">
    <location>
        <begin position="460"/>
        <end position="490"/>
    </location>
</feature>
<dbReference type="GO" id="GO:0006351">
    <property type="term" value="P:DNA-templated transcription"/>
    <property type="evidence" value="ECO:0007669"/>
    <property type="project" value="InterPro"/>
</dbReference>
<dbReference type="Pfam" id="PF04082">
    <property type="entry name" value="Fungal_trans"/>
    <property type="match status" value="1"/>
</dbReference>
<protein>
    <recommendedName>
        <fullName evidence="3">Zn(2)-C6 fungal-type domain-containing protein</fullName>
    </recommendedName>
</protein>
<dbReference type="Gene3D" id="2.60.120.330">
    <property type="entry name" value="B-lactam Antibiotic, Isopenicillin N Synthase, Chain"/>
    <property type="match status" value="1"/>
</dbReference>
<comment type="caution">
    <text evidence="4">The sequence shown here is derived from an EMBL/GenBank/DDBJ whole genome shotgun (WGS) entry which is preliminary data.</text>
</comment>
<evidence type="ECO:0000313" key="4">
    <source>
        <dbReference type="EMBL" id="RDW81879.1"/>
    </source>
</evidence>
<evidence type="ECO:0000259" key="3">
    <source>
        <dbReference type="PROSITE" id="PS00463"/>
    </source>
</evidence>
<dbReference type="SUPFAM" id="SSF51197">
    <property type="entry name" value="Clavaminate synthase-like"/>
    <property type="match status" value="1"/>
</dbReference>
<proteinExistence type="predicted"/>
<evidence type="ECO:0000313" key="5">
    <source>
        <dbReference type="Proteomes" id="UP000256645"/>
    </source>
</evidence>
<dbReference type="OrthoDB" id="3034343at2759"/>
<dbReference type="EMBL" id="PDLM01000003">
    <property type="protein sequence ID" value="RDW81879.1"/>
    <property type="molecule type" value="Genomic_DNA"/>
</dbReference>
<dbReference type="Pfam" id="PF07350">
    <property type="entry name" value="Gig2-like"/>
    <property type="match status" value="1"/>
</dbReference>
<dbReference type="Proteomes" id="UP000256645">
    <property type="component" value="Unassembled WGS sequence"/>
</dbReference>
<dbReference type="PANTHER" id="PTHR30613:SF1">
    <property type="entry name" value="DUF1479 DOMAIN PROTEIN (AFU_ORTHOLOGUE AFUA_5G09280)"/>
    <property type="match status" value="1"/>
</dbReference>
<dbReference type="PANTHER" id="PTHR30613">
    <property type="entry name" value="UNCHARACTERIZED PROTEIN YBIU-RELATED"/>
    <property type="match status" value="1"/>
</dbReference>